<comment type="caution">
    <text evidence="7">The sequence shown here is derived from an EMBL/GenBank/DDBJ whole genome shotgun (WGS) entry which is preliminary data.</text>
</comment>
<dbReference type="PANTHER" id="PTHR42681">
    <property type="entry name" value="MALONYL-COA-ACYL CARRIER PROTEIN TRANSACYLASE, MITOCHONDRIAL"/>
    <property type="match status" value="1"/>
</dbReference>
<evidence type="ECO:0000256" key="4">
    <source>
        <dbReference type="PIRNR" id="PIRNR000446"/>
    </source>
</evidence>
<sequence>MKIGLLFAGQGAQYSGMGKSLYENTTEARTIFDQAGEEIKEWCFEGSKEILRQTNVTQPCIYTVTMAAYEAFLGEMTNLDEDMLNSITMQGMAGFSLGEYAALTAGGVIQDFQTGLQIVRQRGQWMSEAGKDESGESKGGMIAAFGDRHRILDCVEQSREDGILEGVNFNSPAQTVVAGDKDALERFKSKAKEMGHIKAVSLSVSTAFHSPMMMPMAEKLKGLLQSVSLAAPASKIYSNISGKDIMEGSHGDAGEWLADIMAKQAMSPVYWQEIIENMKADGVNLFIEIGPGNTLSGLVKKIDSELITMNVDDYDSLMKTINELRGLISAKTGAEISSQERKEGEGI</sequence>
<dbReference type="GO" id="GO:0006633">
    <property type="term" value="P:fatty acid biosynthetic process"/>
    <property type="evidence" value="ECO:0007669"/>
    <property type="project" value="TreeGrafter"/>
</dbReference>
<gene>
    <name evidence="7" type="ORF">KCX82_08485</name>
</gene>
<dbReference type="RefSeq" id="WP_227018033.1">
    <property type="nucleotide sequence ID" value="NZ_JAGSND010000004.1"/>
</dbReference>
<feature type="active site" evidence="5">
    <location>
        <position position="96"/>
    </location>
</feature>
<dbReference type="Gene3D" id="3.40.366.10">
    <property type="entry name" value="Malonyl-Coenzyme A Acyl Carrier Protein, domain 2"/>
    <property type="match status" value="1"/>
</dbReference>
<dbReference type="InterPro" id="IPR024925">
    <property type="entry name" value="Malonyl_CoA-ACP_transAc"/>
</dbReference>
<dbReference type="GO" id="GO:0004314">
    <property type="term" value="F:[acyl-carrier-protein] S-malonyltransferase activity"/>
    <property type="evidence" value="ECO:0007669"/>
    <property type="project" value="UniProtKB-EC"/>
</dbReference>
<evidence type="ECO:0000256" key="1">
    <source>
        <dbReference type="ARBA" id="ARBA00022679"/>
    </source>
</evidence>
<comment type="similarity">
    <text evidence="4">Belongs to the fabD family.</text>
</comment>
<dbReference type="AlphaFoldDB" id="A0A8J7W049"/>
<dbReference type="SUPFAM" id="SSF55048">
    <property type="entry name" value="Probable ACP-binding domain of malonyl-CoA ACP transacylase"/>
    <property type="match status" value="1"/>
</dbReference>
<dbReference type="PIRSF" id="PIRSF000446">
    <property type="entry name" value="Mct"/>
    <property type="match status" value="1"/>
</dbReference>
<feature type="active site" evidence="5">
    <location>
        <position position="209"/>
    </location>
</feature>
<evidence type="ECO:0000256" key="5">
    <source>
        <dbReference type="PIRSR" id="PIRSR000446-1"/>
    </source>
</evidence>
<keyword evidence="2 4" id="KW-0012">Acyltransferase</keyword>
<comment type="catalytic activity">
    <reaction evidence="3 4">
        <text>holo-[ACP] + malonyl-CoA = malonyl-[ACP] + CoA</text>
        <dbReference type="Rhea" id="RHEA:41792"/>
        <dbReference type="Rhea" id="RHEA-COMP:9623"/>
        <dbReference type="Rhea" id="RHEA-COMP:9685"/>
        <dbReference type="ChEBI" id="CHEBI:57287"/>
        <dbReference type="ChEBI" id="CHEBI:57384"/>
        <dbReference type="ChEBI" id="CHEBI:64479"/>
        <dbReference type="ChEBI" id="CHEBI:78449"/>
        <dbReference type="EC" id="2.3.1.39"/>
    </reaction>
</comment>
<keyword evidence="1 4" id="KW-0808">Transferase</keyword>
<dbReference type="PANTHER" id="PTHR42681:SF1">
    <property type="entry name" value="MALONYL-COA-ACYL CARRIER PROTEIN TRANSACYLASE, MITOCHONDRIAL"/>
    <property type="match status" value="1"/>
</dbReference>
<keyword evidence="8" id="KW-1185">Reference proteome</keyword>
<dbReference type="InterPro" id="IPR050858">
    <property type="entry name" value="Mal-CoA-ACP_Trans/PKS_FabD"/>
</dbReference>
<dbReference type="SMART" id="SM00827">
    <property type="entry name" value="PKS_AT"/>
    <property type="match status" value="1"/>
</dbReference>
<dbReference type="Proteomes" id="UP000675664">
    <property type="component" value="Unassembled WGS sequence"/>
</dbReference>
<reference evidence="7" key="2">
    <citation type="submission" date="2021-04" db="EMBL/GenBank/DDBJ databases">
        <authorList>
            <person name="Liu J."/>
        </authorList>
    </citation>
    <scope>NUCLEOTIDE SEQUENCE</scope>
    <source>
        <strain evidence="7">BAD-6</strain>
    </source>
</reference>
<reference evidence="7" key="1">
    <citation type="submission" date="2021-04" db="EMBL/GenBank/DDBJ databases">
        <title>Sinoanaerobacter chloroacetimidivorans sp. nov., an obligate anaerobic bacterium isolated from anaerobic sludge.</title>
        <authorList>
            <person name="Bao Y."/>
        </authorList>
    </citation>
    <scope>NUCLEOTIDE SEQUENCE</scope>
    <source>
        <strain evidence="7">BAD-6</strain>
    </source>
</reference>
<organism evidence="7 8">
    <name type="scientific">Sinanaerobacter chloroacetimidivorans</name>
    <dbReference type="NCBI Taxonomy" id="2818044"/>
    <lineage>
        <taxon>Bacteria</taxon>
        <taxon>Bacillati</taxon>
        <taxon>Bacillota</taxon>
        <taxon>Clostridia</taxon>
        <taxon>Peptostreptococcales</taxon>
        <taxon>Anaerovoracaceae</taxon>
        <taxon>Sinanaerobacter</taxon>
    </lineage>
</organism>
<dbReference type="EMBL" id="JAGSND010000004">
    <property type="protein sequence ID" value="MBR0597906.1"/>
    <property type="molecule type" value="Genomic_DNA"/>
</dbReference>
<dbReference type="InterPro" id="IPR014043">
    <property type="entry name" value="Acyl_transferase_dom"/>
</dbReference>
<feature type="domain" description="Malonyl-CoA:ACP transacylase (MAT)" evidence="6">
    <location>
        <begin position="6"/>
        <end position="343"/>
    </location>
</feature>
<accession>A0A8J7W049</accession>
<evidence type="ECO:0000256" key="3">
    <source>
        <dbReference type="ARBA" id="ARBA00048462"/>
    </source>
</evidence>
<dbReference type="InterPro" id="IPR016036">
    <property type="entry name" value="Malonyl_transacylase_ACP-bd"/>
</dbReference>
<dbReference type="EC" id="2.3.1.39" evidence="4"/>
<dbReference type="InterPro" id="IPR016035">
    <property type="entry name" value="Acyl_Trfase/lysoPLipase"/>
</dbReference>
<evidence type="ECO:0000313" key="7">
    <source>
        <dbReference type="EMBL" id="MBR0597906.1"/>
    </source>
</evidence>
<dbReference type="InterPro" id="IPR001227">
    <property type="entry name" value="Ac_transferase_dom_sf"/>
</dbReference>
<name>A0A8J7W049_9FIRM</name>
<dbReference type="GO" id="GO:0005829">
    <property type="term" value="C:cytosol"/>
    <property type="evidence" value="ECO:0007669"/>
    <property type="project" value="TreeGrafter"/>
</dbReference>
<evidence type="ECO:0000313" key="8">
    <source>
        <dbReference type="Proteomes" id="UP000675664"/>
    </source>
</evidence>
<evidence type="ECO:0000259" key="6">
    <source>
        <dbReference type="SMART" id="SM00827"/>
    </source>
</evidence>
<evidence type="ECO:0000256" key="2">
    <source>
        <dbReference type="ARBA" id="ARBA00023315"/>
    </source>
</evidence>
<proteinExistence type="inferred from homology"/>
<dbReference type="Gene3D" id="3.30.70.250">
    <property type="entry name" value="Malonyl-CoA ACP transacylase, ACP-binding"/>
    <property type="match status" value="1"/>
</dbReference>
<dbReference type="Pfam" id="PF00698">
    <property type="entry name" value="Acyl_transf_1"/>
    <property type="match status" value="1"/>
</dbReference>
<protein>
    <recommendedName>
        <fullName evidence="4">Malonyl CoA-acyl carrier protein transacylase</fullName>
        <ecNumber evidence="4">2.3.1.39</ecNumber>
    </recommendedName>
</protein>
<dbReference type="SUPFAM" id="SSF52151">
    <property type="entry name" value="FabD/lysophospholipase-like"/>
    <property type="match status" value="1"/>
</dbReference>